<sequence length="762" mass="85260">MASLPSVAVNGTLKLDSEFRKQPTAFLPSEKSSSVSYQKTYRVTHLDGISEPKSLDFREALSMIRESASIGSTYYVHLLQECIDKKSASEAEMVHAHIMKTGTHEDLFVSTFLVNVYVKCGSMENARQVFDNLPRRNVVAWTTLMTGYVHNLQPELAIQVFQEMLEAGAYPTNYTLGIAINACSSLASVKMGEQIHAYTIKYRIDFDTSIGNSLCSLYSKCRHLESSVKAFKKISEKNVISWTAVISACGDNGEAARGLGFFTEMICEGIEPNEFTLTSVLSLCCVMLAFGVGTQVHSLSIKLGYETILPIKNSIMYLYLKCGWIKEARKLFERMEVVNLVTWNAMIAGHAQMMNLEGDDVSAYQSGIEALNIFSKLNRSGLKPDLFTFSSILAVCSSLVALEQGEQTHAQTIKTGFLSDVVVGTSLINMYNKCGSIEKASKAFIEMPTRTLISWTSMITGLAQHGRTQQALQLFDDMRLAGVRPNQITFVGVLSACSHAGMVNEALSYFELMQKEYKIKPVMDHFACLIDMFVRLDRLDEAFDFIKKMDFEPSEFIWSILIAGCRSHGNLELGFYAAEQLIKLKPKDTETYVLLLNMYLSAGRWKDVSRVRKMMKEENLGKLKDWSWISIKDKVYSFKPNDKSDPQNADVYKSLESLIVQAKSFGYESLETLMVTDEDEEKASSSSSYYHSEKLAVTFGLLNTPSAAPIRVIKNVIMCRDCHNFVKIISLLTAREITIRDSKRLHKIVNGQCSCGDFGGLL</sequence>
<dbReference type="InterPro" id="IPR046960">
    <property type="entry name" value="PPR_At4g14850-like_plant"/>
</dbReference>
<evidence type="ECO:0000256" key="2">
    <source>
        <dbReference type="ARBA" id="ARBA00022737"/>
    </source>
</evidence>
<feature type="domain" description="DYW" evidence="4">
    <location>
        <begin position="677"/>
        <end position="758"/>
    </location>
</feature>
<evidence type="ECO:0000259" key="4">
    <source>
        <dbReference type="Pfam" id="PF14432"/>
    </source>
</evidence>
<evidence type="ECO:0000256" key="3">
    <source>
        <dbReference type="PROSITE-ProRule" id="PRU00708"/>
    </source>
</evidence>
<dbReference type="FunFam" id="1.25.40.10:FF:001093">
    <property type="entry name" value="Pentatricopeptide repeat-containing protein At2g34400"/>
    <property type="match status" value="1"/>
</dbReference>
<evidence type="ECO:0000256" key="1">
    <source>
        <dbReference type="ARBA" id="ARBA00006643"/>
    </source>
</evidence>
<dbReference type="InterPro" id="IPR002885">
    <property type="entry name" value="PPR_rpt"/>
</dbReference>
<dbReference type="EMBL" id="VOIH02000005">
    <property type="protein sequence ID" value="KAF3447455.1"/>
    <property type="molecule type" value="Genomic_DNA"/>
</dbReference>
<name>A0A8K0MJ28_9ROSA</name>
<feature type="repeat" description="PPR" evidence="3">
    <location>
        <begin position="137"/>
        <end position="171"/>
    </location>
</feature>
<dbReference type="FunFam" id="1.25.40.10:FF:000227">
    <property type="entry name" value="Pentatricopeptide repeat-containing protein At3g13880"/>
    <property type="match status" value="1"/>
</dbReference>
<dbReference type="Gene3D" id="1.25.40.10">
    <property type="entry name" value="Tetratricopeptide repeat domain"/>
    <property type="match status" value="5"/>
</dbReference>
<keyword evidence="6" id="KW-1185">Reference proteome</keyword>
<dbReference type="AlphaFoldDB" id="A0A8K0MJ28"/>
<feature type="repeat" description="PPR" evidence="3">
    <location>
        <begin position="238"/>
        <end position="272"/>
    </location>
</feature>
<dbReference type="GO" id="GO:0008270">
    <property type="term" value="F:zinc ion binding"/>
    <property type="evidence" value="ECO:0007669"/>
    <property type="project" value="InterPro"/>
</dbReference>
<dbReference type="Pfam" id="PF20431">
    <property type="entry name" value="E_motif"/>
    <property type="match status" value="1"/>
</dbReference>
<dbReference type="PANTHER" id="PTHR47926:SF480">
    <property type="entry name" value="TETRATRICOPEPTIDE REPEAT-LIKE SUPERFAMILY PROTEIN ISOFORM 1"/>
    <property type="match status" value="1"/>
</dbReference>
<dbReference type="PANTHER" id="PTHR47926">
    <property type="entry name" value="PENTATRICOPEPTIDE REPEAT-CONTAINING PROTEIN"/>
    <property type="match status" value="1"/>
</dbReference>
<dbReference type="FunFam" id="1.25.40.10:FF:000381">
    <property type="entry name" value="Pentatricopeptide repeat-containing protein"/>
    <property type="match status" value="1"/>
</dbReference>
<evidence type="ECO:0000313" key="5">
    <source>
        <dbReference type="EMBL" id="KAF3447455.1"/>
    </source>
</evidence>
<dbReference type="OrthoDB" id="744580at2759"/>
<reference evidence="5" key="1">
    <citation type="submission" date="2020-03" db="EMBL/GenBank/DDBJ databases">
        <title>A high-quality chromosome-level genome assembly of a woody plant with both climbing and erect habits, Rhamnella rubrinervis.</title>
        <authorList>
            <person name="Lu Z."/>
            <person name="Yang Y."/>
            <person name="Zhu X."/>
            <person name="Sun Y."/>
        </authorList>
    </citation>
    <scope>NUCLEOTIDE SEQUENCE</scope>
    <source>
        <strain evidence="5">BYM</strain>
        <tissue evidence="5">Leaf</tissue>
    </source>
</reference>
<dbReference type="Proteomes" id="UP000796880">
    <property type="component" value="Unassembled WGS sequence"/>
</dbReference>
<gene>
    <name evidence="5" type="ORF">FNV43_RR12641</name>
</gene>
<dbReference type="InterPro" id="IPR011990">
    <property type="entry name" value="TPR-like_helical_dom_sf"/>
</dbReference>
<feature type="repeat" description="PPR" evidence="3">
    <location>
        <begin position="451"/>
        <end position="485"/>
    </location>
</feature>
<dbReference type="GO" id="GO:0003723">
    <property type="term" value="F:RNA binding"/>
    <property type="evidence" value="ECO:0007669"/>
    <property type="project" value="InterPro"/>
</dbReference>
<comment type="caution">
    <text evidence="5">The sequence shown here is derived from an EMBL/GenBank/DDBJ whole genome shotgun (WGS) entry which is preliminary data.</text>
</comment>
<dbReference type="InterPro" id="IPR032867">
    <property type="entry name" value="DYW_dom"/>
</dbReference>
<protein>
    <recommendedName>
        <fullName evidence="4">DYW domain-containing protein</fullName>
    </recommendedName>
</protein>
<dbReference type="PROSITE" id="PS51375">
    <property type="entry name" value="PPR"/>
    <property type="match status" value="4"/>
</dbReference>
<evidence type="ECO:0000313" key="6">
    <source>
        <dbReference type="Proteomes" id="UP000796880"/>
    </source>
</evidence>
<feature type="repeat" description="PPR" evidence="3">
    <location>
        <begin position="588"/>
        <end position="622"/>
    </location>
</feature>
<dbReference type="GO" id="GO:0009451">
    <property type="term" value="P:RNA modification"/>
    <property type="evidence" value="ECO:0007669"/>
    <property type="project" value="InterPro"/>
</dbReference>
<dbReference type="NCBIfam" id="TIGR00756">
    <property type="entry name" value="PPR"/>
    <property type="match status" value="4"/>
</dbReference>
<dbReference type="Pfam" id="PF14432">
    <property type="entry name" value="DYW_deaminase"/>
    <property type="match status" value="1"/>
</dbReference>
<accession>A0A8K0MJ28</accession>
<dbReference type="Pfam" id="PF01535">
    <property type="entry name" value="PPR"/>
    <property type="match status" value="3"/>
</dbReference>
<comment type="similarity">
    <text evidence="1">Belongs to the PPR family. PCMP-H subfamily.</text>
</comment>
<organism evidence="5 6">
    <name type="scientific">Rhamnella rubrinervis</name>
    <dbReference type="NCBI Taxonomy" id="2594499"/>
    <lineage>
        <taxon>Eukaryota</taxon>
        <taxon>Viridiplantae</taxon>
        <taxon>Streptophyta</taxon>
        <taxon>Embryophyta</taxon>
        <taxon>Tracheophyta</taxon>
        <taxon>Spermatophyta</taxon>
        <taxon>Magnoliopsida</taxon>
        <taxon>eudicotyledons</taxon>
        <taxon>Gunneridae</taxon>
        <taxon>Pentapetalae</taxon>
        <taxon>rosids</taxon>
        <taxon>fabids</taxon>
        <taxon>Rosales</taxon>
        <taxon>Rhamnaceae</taxon>
        <taxon>rhamnoid group</taxon>
        <taxon>Rhamneae</taxon>
        <taxon>Rhamnella</taxon>
    </lineage>
</organism>
<keyword evidence="2" id="KW-0677">Repeat</keyword>
<dbReference type="InterPro" id="IPR046848">
    <property type="entry name" value="E_motif"/>
</dbReference>
<proteinExistence type="inferred from homology"/>
<dbReference type="Pfam" id="PF13041">
    <property type="entry name" value="PPR_2"/>
    <property type="match status" value="3"/>
</dbReference>